<protein>
    <submittedName>
        <fullName evidence="7">ABC transporter permease</fullName>
    </submittedName>
</protein>
<dbReference type="PANTHER" id="PTHR43879:SF1">
    <property type="entry name" value="GLUCOSE IMPORT SYSTEM PERMEASE PROTEIN GLCU"/>
    <property type="match status" value="1"/>
</dbReference>
<comment type="similarity">
    <text evidence="5">Belongs to the binding-protein-dependent transport system permease family.</text>
</comment>
<comment type="subcellular location">
    <subcellularLocation>
        <location evidence="1 5">Cell membrane</location>
        <topology evidence="1 5">Multi-pass membrane protein</topology>
    </subcellularLocation>
</comment>
<feature type="transmembrane region" description="Helical" evidence="5">
    <location>
        <begin position="245"/>
        <end position="266"/>
    </location>
</feature>
<evidence type="ECO:0000256" key="2">
    <source>
        <dbReference type="ARBA" id="ARBA00022692"/>
    </source>
</evidence>
<feature type="transmembrane region" description="Helical" evidence="5">
    <location>
        <begin position="187"/>
        <end position="208"/>
    </location>
</feature>
<keyword evidence="3 5" id="KW-1133">Transmembrane helix</keyword>
<feature type="transmembrane region" description="Helical" evidence="5">
    <location>
        <begin position="110"/>
        <end position="131"/>
    </location>
</feature>
<evidence type="ECO:0000256" key="3">
    <source>
        <dbReference type="ARBA" id="ARBA00022989"/>
    </source>
</evidence>
<sequence length="281" mass="31426">MKISVTRLLIYIILAIFSIFYIIPMYIMVVTGMKSFAEISLDTMWNLPISFNFNSFSLAWLGSTKEGFRGVSGSFLNSVFLVIPATVISALFGSLNGYVLTKWRFRGSDLIFTMILFGMFIPYQSIIIPLVLTLQRLHVYGTIPGLILVHVIYGIPISTLIFRNYYVTVPTEMVEASKIDGANFLGIYRWVIFPLSTPGFAVAMIWQFTSIWNDFLFGLIITPNPASQPITVALNNLAGSYIVQWNIQIAGALLTALPPILVYLFLGKFFLRGLLQGSLKG</sequence>
<keyword evidence="2 5" id="KW-0812">Transmembrane</keyword>
<organism evidence="7 8">
    <name type="scientific">Candidatus Sediminicultor quintus</name>
    <dbReference type="NCBI Taxonomy" id="1797291"/>
    <lineage>
        <taxon>Bacteria</taxon>
        <taxon>Pseudomonadati</taxon>
        <taxon>Atribacterota</taxon>
        <taxon>Candidatus Phoenicimicrobiia</taxon>
        <taxon>Candidatus Pheonicimicrobiales</taxon>
        <taxon>Candidatus Phoenicimicrobiaceae</taxon>
        <taxon>Candidatus Sediminicultor</taxon>
    </lineage>
</organism>
<feature type="domain" description="ABC transmembrane type-1" evidence="6">
    <location>
        <begin position="75"/>
        <end position="266"/>
    </location>
</feature>
<dbReference type="GO" id="GO:0055085">
    <property type="term" value="P:transmembrane transport"/>
    <property type="evidence" value="ECO:0007669"/>
    <property type="project" value="InterPro"/>
</dbReference>
<keyword evidence="5" id="KW-0813">Transport</keyword>
<evidence type="ECO:0000259" key="6">
    <source>
        <dbReference type="PROSITE" id="PS50928"/>
    </source>
</evidence>
<dbReference type="AlphaFoldDB" id="A0A1F5A5K3"/>
<reference evidence="7 8" key="1">
    <citation type="journal article" date="2016" name="Nat. Commun.">
        <title>Thousands of microbial genomes shed light on interconnected biogeochemical processes in an aquifer system.</title>
        <authorList>
            <person name="Anantharaman K."/>
            <person name="Brown C.T."/>
            <person name="Hug L.A."/>
            <person name="Sharon I."/>
            <person name="Castelle C.J."/>
            <person name="Probst A.J."/>
            <person name="Thomas B.C."/>
            <person name="Singh A."/>
            <person name="Wilkins M.J."/>
            <person name="Karaoz U."/>
            <person name="Brodie E.L."/>
            <person name="Williams K.H."/>
            <person name="Hubbard S.S."/>
            <person name="Banfield J.F."/>
        </authorList>
    </citation>
    <scope>NUCLEOTIDE SEQUENCE [LARGE SCALE GENOMIC DNA]</scope>
</reference>
<feature type="transmembrane region" description="Helical" evidence="5">
    <location>
        <begin position="6"/>
        <end position="31"/>
    </location>
</feature>
<dbReference type="PROSITE" id="PS50928">
    <property type="entry name" value="ABC_TM1"/>
    <property type="match status" value="1"/>
</dbReference>
<dbReference type="SUPFAM" id="SSF161098">
    <property type="entry name" value="MetI-like"/>
    <property type="match status" value="1"/>
</dbReference>
<gene>
    <name evidence="7" type="ORF">A2V47_06160</name>
</gene>
<evidence type="ECO:0000256" key="4">
    <source>
        <dbReference type="ARBA" id="ARBA00023136"/>
    </source>
</evidence>
<dbReference type="Proteomes" id="UP000177701">
    <property type="component" value="Unassembled WGS sequence"/>
</dbReference>
<evidence type="ECO:0000313" key="8">
    <source>
        <dbReference type="Proteomes" id="UP000177701"/>
    </source>
</evidence>
<comment type="caution">
    <text evidence="7">The sequence shown here is derived from an EMBL/GenBank/DDBJ whole genome shotgun (WGS) entry which is preliminary data.</text>
</comment>
<feature type="transmembrane region" description="Helical" evidence="5">
    <location>
        <begin position="143"/>
        <end position="166"/>
    </location>
</feature>
<evidence type="ECO:0000313" key="7">
    <source>
        <dbReference type="EMBL" id="OGD13839.1"/>
    </source>
</evidence>
<dbReference type="Gene3D" id="1.10.3720.10">
    <property type="entry name" value="MetI-like"/>
    <property type="match status" value="1"/>
</dbReference>
<proteinExistence type="inferred from homology"/>
<dbReference type="GO" id="GO:0005886">
    <property type="term" value="C:plasma membrane"/>
    <property type="evidence" value="ECO:0007669"/>
    <property type="project" value="UniProtKB-SubCell"/>
</dbReference>
<feature type="transmembrane region" description="Helical" evidence="5">
    <location>
        <begin position="43"/>
        <end position="63"/>
    </location>
</feature>
<dbReference type="InterPro" id="IPR000515">
    <property type="entry name" value="MetI-like"/>
</dbReference>
<accession>A0A1F5A5K3</accession>
<feature type="transmembrane region" description="Helical" evidence="5">
    <location>
        <begin position="75"/>
        <end position="98"/>
    </location>
</feature>
<evidence type="ECO:0000256" key="1">
    <source>
        <dbReference type="ARBA" id="ARBA00004651"/>
    </source>
</evidence>
<dbReference type="STRING" id="1797291.A2V47_06160"/>
<dbReference type="EMBL" id="MEYH01000099">
    <property type="protein sequence ID" value="OGD13839.1"/>
    <property type="molecule type" value="Genomic_DNA"/>
</dbReference>
<name>A0A1F5A5K3_9BACT</name>
<dbReference type="Pfam" id="PF00528">
    <property type="entry name" value="BPD_transp_1"/>
    <property type="match status" value="1"/>
</dbReference>
<dbReference type="PANTHER" id="PTHR43879">
    <property type="entry name" value="ABC TRANSPORTER PERMEASE PROTEIN"/>
    <property type="match status" value="1"/>
</dbReference>
<dbReference type="InterPro" id="IPR035906">
    <property type="entry name" value="MetI-like_sf"/>
</dbReference>
<keyword evidence="4 5" id="KW-0472">Membrane</keyword>
<dbReference type="CDD" id="cd06261">
    <property type="entry name" value="TM_PBP2"/>
    <property type="match status" value="1"/>
</dbReference>
<evidence type="ECO:0000256" key="5">
    <source>
        <dbReference type="RuleBase" id="RU363032"/>
    </source>
</evidence>